<dbReference type="InterPro" id="IPR014825">
    <property type="entry name" value="DNA_alkylation"/>
</dbReference>
<dbReference type="OrthoDB" id="9797162at2"/>
<reference evidence="1 2" key="1">
    <citation type="submission" date="2019-09" db="EMBL/GenBank/DDBJ databases">
        <title>Sulfurimonas gotlandica sp. nov., a chemoautotrophic and psychrotolerant epsilonproteobacterium isolated from a pelagic redoxcline, and an emended description of the genus Sulfurimonas.</title>
        <authorList>
            <person name="Wang S."/>
            <person name="Jiang L."/>
            <person name="Shao S."/>
        </authorList>
    </citation>
    <scope>NUCLEOTIDE SEQUENCE [LARGE SCALE GENOMIC DNA]</scope>
    <source>
        <strain evidence="1 2">GYSZ_1</strain>
    </source>
</reference>
<dbReference type="Pfam" id="PF08713">
    <property type="entry name" value="DNA_alkylation"/>
    <property type="match status" value="1"/>
</dbReference>
<protein>
    <submittedName>
        <fullName evidence="1">DNA alkylation repair protein</fullName>
    </submittedName>
</protein>
<sequence length="363" mass="42567">MAKLLKELYNKQYIDYLASNIVKNYKTFKTDSFKKAIFYKGWEDLELKQRMRHIASTLGEYLPSEYIKAIDILEKTFKDVDSKYALENMLFQDFVEVYGLDEFDTSMMALETFTVGSSSEFAIRQFILKYPKKTMTQMQKWAKSENEHVRRLASEGCRPRLPWAIALPEFKKDPSQVIKILDVLKDDESEYVRKSVANNLNDISKDNPEITINLAKKWIGNSKNTDKLLKHGCRTLLKASEVDALEIFGIKKAKHITLEAISIQKKVEMGSELEFSFTINSKKNLGYLRVEYQMEFLRQNNKYSKKMFKICEGEYLQNNKTIQKRHSFKPISTRKYYAGVHRLHLYVNGEIFKSFEFKLVTIT</sequence>
<keyword evidence="2" id="KW-1185">Reference proteome</keyword>
<dbReference type="AlphaFoldDB" id="A0A5P8P0E6"/>
<dbReference type="InterPro" id="IPR016024">
    <property type="entry name" value="ARM-type_fold"/>
</dbReference>
<evidence type="ECO:0000313" key="1">
    <source>
        <dbReference type="EMBL" id="QFR49186.1"/>
    </source>
</evidence>
<proteinExistence type="predicted"/>
<name>A0A5P8P0E6_9BACT</name>
<accession>A0A5P8P0E6</accession>
<dbReference type="EMBL" id="CP043617">
    <property type="protein sequence ID" value="QFR49186.1"/>
    <property type="molecule type" value="Genomic_DNA"/>
</dbReference>
<organism evidence="1 2">
    <name type="scientific">Sulfurimonas lithotrophica</name>
    <dbReference type="NCBI Taxonomy" id="2590022"/>
    <lineage>
        <taxon>Bacteria</taxon>
        <taxon>Pseudomonadati</taxon>
        <taxon>Campylobacterota</taxon>
        <taxon>Epsilonproteobacteria</taxon>
        <taxon>Campylobacterales</taxon>
        <taxon>Sulfurimonadaceae</taxon>
        <taxon>Sulfurimonas</taxon>
    </lineage>
</organism>
<evidence type="ECO:0000313" key="2">
    <source>
        <dbReference type="Proteomes" id="UP000326944"/>
    </source>
</evidence>
<dbReference type="RefSeq" id="WP_152307129.1">
    <property type="nucleotide sequence ID" value="NZ_CP043617.1"/>
</dbReference>
<dbReference type="Gene3D" id="1.25.40.290">
    <property type="entry name" value="ARM repeat domains"/>
    <property type="match status" value="1"/>
</dbReference>
<gene>
    <name evidence="1" type="ORF">FJR48_05375</name>
</gene>
<dbReference type="Proteomes" id="UP000326944">
    <property type="component" value="Chromosome"/>
</dbReference>
<dbReference type="KEGG" id="sulg:FJR48_05375"/>
<dbReference type="SUPFAM" id="SSF48371">
    <property type="entry name" value="ARM repeat"/>
    <property type="match status" value="1"/>
</dbReference>